<protein>
    <submittedName>
        <fullName evidence="1">Transposase</fullName>
    </submittedName>
</protein>
<evidence type="ECO:0000313" key="2">
    <source>
        <dbReference type="Proteomes" id="UP000576082"/>
    </source>
</evidence>
<proteinExistence type="predicted"/>
<accession>A0A7X9XBM6</accession>
<sequence length="89" mass="10867">MHKAILNKYVTQYIPKNRKERKLKVPLWKLMKAIFYKIKTGVQWYLLPLKEIFKLLHCIASYKRWEFILRKKRNNKSSYKGNLGERLAI</sequence>
<comment type="caution">
    <text evidence="1">The sequence shown here is derived from an EMBL/GenBank/DDBJ whole genome shotgun (WGS) entry which is preliminary data.</text>
</comment>
<reference evidence="1 2" key="1">
    <citation type="submission" date="2020-04" db="EMBL/GenBank/DDBJ databases">
        <title>Flammeovirga sp. SR4, a novel species isolated from seawater.</title>
        <authorList>
            <person name="Wang X."/>
        </authorList>
    </citation>
    <scope>NUCLEOTIDE SEQUENCE [LARGE SCALE GENOMIC DNA]</scope>
    <source>
        <strain evidence="1 2">ATCC 23126</strain>
    </source>
</reference>
<organism evidence="1 2">
    <name type="scientific">Flammeovirga aprica JL-4</name>
    <dbReference type="NCBI Taxonomy" id="694437"/>
    <lineage>
        <taxon>Bacteria</taxon>
        <taxon>Pseudomonadati</taxon>
        <taxon>Bacteroidota</taxon>
        <taxon>Cytophagia</taxon>
        <taxon>Cytophagales</taxon>
        <taxon>Flammeovirgaceae</taxon>
        <taxon>Flammeovirga</taxon>
    </lineage>
</organism>
<evidence type="ECO:0000313" key="1">
    <source>
        <dbReference type="EMBL" id="NME70900.1"/>
    </source>
</evidence>
<gene>
    <name evidence="1" type="ORF">HHU12_23195</name>
</gene>
<dbReference type="AlphaFoldDB" id="A0A7X9XBM6"/>
<name>A0A7X9XBM6_9BACT</name>
<dbReference type="Proteomes" id="UP000576082">
    <property type="component" value="Unassembled WGS sequence"/>
</dbReference>
<keyword evidence="2" id="KW-1185">Reference proteome</keyword>
<dbReference type="RefSeq" id="WP_169659127.1">
    <property type="nucleotide sequence ID" value="NZ_JABANE010000078.1"/>
</dbReference>
<dbReference type="EMBL" id="JABANE010000078">
    <property type="protein sequence ID" value="NME70900.1"/>
    <property type="molecule type" value="Genomic_DNA"/>
</dbReference>